<evidence type="ECO:0000256" key="3">
    <source>
        <dbReference type="ARBA" id="ARBA00022741"/>
    </source>
</evidence>
<dbReference type="GO" id="GO:0004386">
    <property type="term" value="F:helicase activity"/>
    <property type="evidence" value="ECO:0007669"/>
    <property type="project" value="UniProtKB-KW"/>
</dbReference>
<dbReference type="Gene3D" id="3.40.50.10810">
    <property type="entry name" value="Tandem AAA-ATPase domain"/>
    <property type="match status" value="1"/>
</dbReference>
<keyword evidence="5" id="KW-0067">ATP-binding</keyword>
<evidence type="ECO:0000256" key="2">
    <source>
        <dbReference type="ARBA" id="ARBA00007025"/>
    </source>
</evidence>
<evidence type="ECO:0000256" key="6">
    <source>
        <dbReference type="ARBA" id="ARBA00023125"/>
    </source>
</evidence>
<dbReference type="GO" id="GO:0005634">
    <property type="term" value="C:nucleus"/>
    <property type="evidence" value="ECO:0007669"/>
    <property type="project" value="UniProtKB-SubCell"/>
</dbReference>
<comment type="subcellular location">
    <subcellularLocation>
        <location evidence="1">Nucleus</location>
    </subcellularLocation>
</comment>
<name>E9GDG8_DAPPU</name>
<dbReference type="GO" id="GO:0003677">
    <property type="term" value="F:DNA binding"/>
    <property type="evidence" value="ECO:0007669"/>
    <property type="project" value="UniProtKB-KW"/>
</dbReference>
<dbReference type="AlphaFoldDB" id="E9GDG8"/>
<evidence type="ECO:0000313" key="8">
    <source>
        <dbReference type="EMBL" id="EFX82480.1"/>
    </source>
</evidence>
<dbReference type="OrthoDB" id="448448at2759"/>
<keyword evidence="7" id="KW-0539">Nucleus</keyword>
<keyword evidence="4" id="KW-0378">Hydrolase</keyword>
<evidence type="ECO:0000256" key="1">
    <source>
        <dbReference type="ARBA" id="ARBA00004123"/>
    </source>
</evidence>
<evidence type="ECO:0000256" key="5">
    <source>
        <dbReference type="ARBA" id="ARBA00022840"/>
    </source>
</evidence>
<keyword evidence="6" id="KW-0238">DNA-binding</keyword>
<evidence type="ECO:0000256" key="4">
    <source>
        <dbReference type="ARBA" id="ARBA00022806"/>
    </source>
</evidence>
<accession>E9GDG8</accession>
<dbReference type="GO" id="GO:0005524">
    <property type="term" value="F:ATP binding"/>
    <property type="evidence" value="ECO:0007669"/>
    <property type="project" value="UniProtKB-KW"/>
</dbReference>
<dbReference type="KEGG" id="dpx:DAPPUDRAFT_316616"/>
<proteinExistence type="inferred from homology"/>
<dbReference type="GO" id="GO:0016887">
    <property type="term" value="F:ATP hydrolysis activity"/>
    <property type="evidence" value="ECO:0007669"/>
    <property type="project" value="InterPro"/>
</dbReference>
<keyword evidence="3" id="KW-0547">Nucleotide-binding</keyword>
<protein>
    <recommendedName>
        <fullName evidence="10">SNF2 N-terminal domain-containing protein</fullName>
    </recommendedName>
</protein>
<dbReference type="EMBL" id="GL732540">
    <property type="protein sequence ID" value="EFX82480.1"/>
    <property type="molecule type" value="Genomic_DNA"/>
</dbReference>
<dbReference type="InterPro" id="IPR044574">
    <property type="entry name" value="ARIP4-like"/>
</dbReference>
<reference evidence="8 9" key="1">
    <citation type="journal article" date="2011" name="Science">
        <title>The ecoresponsive genome of Daphnia pulex.</title>
        <authorList>
            <person name="Colbourne J.K."/>
            <person name="Pfrender M.E."/>
            <person name="Gilbert D."/>
            <person name="Thomas W.K."/>
            <person name="Tucker A."/>
            <person name="Oakley T.H."/>
            <person name="Tokishita S."/>
            <person name="Aerts A."/>
            <person name="Arnold G.J."/>
            <person name="Basu M.K."/>
            <person name="Bauer D.J."/>
            <person name="Caceres C.E."/>
            <person name="Carmel L."/>
            <person name="Casola C."/>
            <person name="Choi J.H."/>
            <person name="Detter J.C."/>
            <person name="Dong Q."/>
            <person name="Dusheyko S."/>
            <person name="Eads B.D."/>
            <person name="Frohlich T."/>
            <person name="Geiler-Samerotte K.A."/>
            <person name="Gerlach D."/>
            <person name="Hatcher P."/>
            <person name="Jogdeo S."/>
            <person name="Krijgsveld J."/>
            <person name="Kriventseva E.V."/>
            <person name="Kultz D."/>
            <person name="Laforsch C."/>
            <person name="Lindquist E."/>
            <person name="Lopez J."/>
            <person name="Manak J.R."/>
            <person name="Muller J."/>
            <person name="Pangilinan J."/>
            <person name="Patwardhan R.P."/>
            <person name="Pitluck S."/>
            <person name="Pritham E.J."/>
            <person name="Rechtsteiner A."/>
            <person name="Rho M."/>
            <person name="Rogozin I.B."/>
            <person name="Sakarya O."/>
            <person name="Salamov A."/>
            <person name="Schaack S."/>
            <person name="Shapiro H."/>
            <person name="Shiga Y."/>
            <person name="Skalitzky C."/>
            <person name="Smith Z."/>
            <person name="Souvorov A."/>
            <person name="Sung W."/>
            <person name="Tang Z."/>
            <person name="Tsuchiya D."/>
            <person name="Tu H."/>
            <person name="Vos H."/>
            <person name="Wang M."/>
            <person name="Wolf Y.I."/>
            <person name="Yamagata H."/>
            <person name="Yamada T."/>
            <person name="Ye Y."/>
            <person name="Shaw J.R."/>
            <person name="Andrews J."/>
            <person name="Crease T.J."/>
            <person name="Tang H."/>
            <person name="Lucas S.M."/>
            <person name="Robertson H.M."/>
            <person name="Bork P."/>
            <person name="Koonin E.V."/>
            <person name="Zdobnov E.M."/>
            <person name="Grigoriev I.V."/>
            <person name="Lynch M."/>
            <person name="Boore J.L."/>
        </authorList>
    </citation>
    <scope>NUCLEOTIDE SEQUENCE [LARGE SCALE GENOMIC DNA]</scope>
</reference>
<gene>
    <name evidence="8" type="ORF">DAPPUDRAFT_316616</name>
</gene>
<evidence type="ECO:0000313" key="9">
    <source>
        <dbReference type="Proteomes" id="UP000000305"/>
    </source>
</evidence>
<organism evidence="8 9">
    <name type="scientific">Daphnia pulex</name>
    <name type="common">Water flea</name>
    <dbReference type="NCBI Taxonomy" id="6669"/>
    <lineage>
        <taxon>Eukaryota</taxon>
        <taxon>Metazoa</taxon>
        <taxon>Ecdysozoa</taxon>
        <taxon>Arthropoda</taxon>
        <taxon>Crustacea</taxon>
        <taxon>Branchiopoda</taxon>
        <taxon>Diplostraca</taxon>
        <taxon>Cladocera</taxon>
        <taxon>Anomopoda</taxon>
        <taxon>Daphniidae</taxon>
        <taxon>Daphnia</taxon>
    </lineage>
</organism>
<dbReference type="Proteomes" id="UP000000305">
    <property type="component" value="Unassembled WGS sequence"/>
</dbReference>
<dbReference type="STRING" id="6669.E9GDG8"/>
<comment type="similarity">
    <text evidence="2">Belongs to the SNF2/RAD54 helicase family.</text>
</comment>
<dbReference type="InParanoid" id="E9GDG8"/>
<evidence type="ECO:0000256" key="7">
    <source>
        <dbReference type="ARBA" id="ARBA00023242"/>
    </source>
</evidence>
<sequence>MFKLLTKDKKKRSEQDELFHRALVCPGPDLLVCDEGHLLKNDLSEIYKALNHILGSQKGKSEKGESKKAMPF</sequence>
<keyword evidence="9" id="KW-1185">Reference proteome</keyword>
<dbReference type="InterPro" id="IPR038718">
    <property type="entry name" value="SNF2-like_sf"/>
</dbReference>
<evidence type="ECO:0008006" key="10">
    <source>
        <dbReference type="Google" id="ProtNLM"/>
    </source>
</evidence>
<dbReference type="PANTHER" id="PTHR45797">
    <property type="entry name" value="RAD54-LIKE"/>
    <property type="match status" value="1"/>
</dbReference>
<dbReference type="PANTHER" id="PTHR45797:SF3">
    <property type="entry name" value="TRANSCRIPTIONAL REGULATOR ATRX HOMOLOG"/>
    <property type="match status" value="1"/>
</dbReference>
<dbReference type="HOGENOM" id="CLU_2724768_0_0_1"/>
<keyword evidence="4" id="KW-0347">Helicase</keyword>